<name>A0A5E7SQ47_PSEFL</name>
<evidence type="ECO:0000256" key="1">
    <source>
        <dbReference type="ARBA" id="ARBA00008416"/>
    </source>
</evidence>
<dbReference type="InterPro" id="IPR012093">
    <property type="entry name" value="Pirin"/>
</dbReference>
<dbReference type="Proteomes" id="UP000326611">
    <property type="component" value="Unassembled WGS sequence"/>
</dbReference>
<dbReference type="PANTHER" id="PTHR13903">
    <property type="entry name" value="PIRIN-RELATED"/>
    <property type="match status" value="1"/>
</dbReference>
<dbReference type="EMBL" id="CABVIY010000003">
    <property type="protein sequence ID" value="VVP85483.1"/>
    <property type="molecule type" value="Genomic_DNA"/>
</dbReference>
<dbReference type="AlphaFoldDB" id="A0A5E7SQ47"/>
<proteinExistence type="inferred from homology"/>
<dbReference type="InterPro" id="IPR014710">
    <property type="entry name" value="RmlC-like_jellyroll"/>
</dbReference>
<dbReference type="CDD" id="cd02909">
    <property type="entry name" value="cupin_pirin_N"/>
    <property type="match status" value="1"/>
</dbReference>
<feature type="domain" description="Pirin N-terminal" evidence="4">
    <location>
        <begin position="41"/>
        <end position="114"/>
    </location>
</feature>
<dbReference type="RefSeq" id="WP_150770780.1">
    <property type="nucleotide sequence ID" value="NZ_CABVIY010000003.1"/>
</dbReference>
<dbReference type="InterPro" id="IPR003829">
    <property type="entry name" value="Pirin_N_dom"/>
</dbReference>
<dbReference type="CDD" id="cd02247">
    <property type="entry name" value="cupin_pirin_C"/>
    <property type="match status" value="1"/>
</dbReference>
<evidence type="ECO:0000259" key="5">
    <source>
        <dbReference type="Pfam" id="PF05726"/>
    </source>
</evidence>
<dbReference type="GO" id="GO:0046872">
    <property type="term" value="F:metal ion binding"/>
    <property type="evidence" value="ECO:0007669"/>
    <property type="project" value="UniProtKB-KW"/>
</dbReference>
<feature type="domain" description="Pirin C-terminal" evidence="5">
    <location>
        <begin position="168"/>
        <end position="273"/>
    </location>
</feature>
<feature type="binding site" evidence="2">
    <location>
        <position position="98"/>
    </location>
    <ligand>
        <name>Fe cation</name>
        <dbReference type="ChEBI" id="CHEBI:24875"/>
    </ligand>
</feature>
<comment type="similarity">
    <text evidence="1 3">Belongs to the pirin family.</text>
</comment>
<evidence type="ECO:0000256" key="2">
    <source>
        <dbReference type="PIRSR" id="PIRSR006232-1"/>
    </source>
</evidence>
<dbReference type="PIRSF" id="PIRSF006232">
    <property type="entry name" value="Pirin"/>
    <property type="match status" value="1"/>
</dbReference>
<accession>A0A5E7SQ47</accession>
<evidence type="ECO:0000256" key="3">
    <source>
        <dbReference type="RuleBase" id="RU003457"/>
    </source>
</evidence>
<keyword evidence="2" id="KW-0479">Metal-binding</keyword>
<feature type="binding site" evidence="2">
    <location>
        <position position="51"/>
    </location>
    <ligand>
        <name>Fe cation</name>
        <dbReference type="ChEBI" id="CHEBI:24875"/>
    </ligand>
</feature>
<gene>
    <name evidence="6" type="ORF">PS918_02732</name>
</gene>
<evidence type="ECO:0008006" key="8">
    <source>
        <dbReference type="Google" id="ProtNLM"/>
    </source>
</evidence>
<organism evidence="6 7">
    <name type="scientific">Pseudomonas fluorescens</name>
    <dbReference type="NCBI Taxonomy" id="294"/>
    <lineage>
        <taxon>Bacteria</taxon>
        <taxon>Pseudomonadati</taxon>
        <taxon>Pseudomonadota</taxon>
        <taxon>Gammaproteobacteria</taxon>
        <taxon>Pseudomonadales</taxon>
        <taxon>Pseudomonadaceae</taxon>
        <taxon>Pseudomonas</taxon>
    </lineage>
</organism>
<feature type="binding site" evidence="2">
    <location>
        <position position="49"/>
    </location>
    <ligand>
        <name>Fe cation</name>
        <dbReference type="ChEBI" id="CHEBI:24875"/>
    </ligand>
</feature>
<sequence length="279" mass="29625">MSSSARLQRMNHGSQFRAFNLRGDQHAKPIDPFLGVDHAWVNGPTFPPHPHAGFSAVSYLFLDSETGIANRDSLGNRNLIQPGGLHWTAAGQGIVHEEVPAEPGKTVHMLQIFINLPEQKQGDVPFVLSLETQDVPVIYKSGAKIRVPLGSFEGAVSPLTTPTEVRLLDISLEAGSEVSISVPEGHIAFAMPIDGETSVDGQPFDLGEPKAAVNLPQTADRVVTLAANKGNAKAVMFSGVPLNQPVFWQGPLALASASALVKAVSGYQRGAFGKLQAAN</sequence>
<comment type="cofactor">
    <cofactor evidence="2">
        <name>Fe cation</name>
        <dbReference type="ChEBI" id="CHEBI:24875"/>
    </cofactor>
    <text evidence="2">Binds 1 Fe cation per subunit.</text>
</comment>
<evidence type="ECO:0000313" key="6">
    <source>
        <dbReference type="EMBL" id="VVP85483.1"/>
    </source>
</evidence>
<evidence type="ECO:0000259" key="4">
    <source>
        <dbReference type="Pfam" id="PF02678"/>
    </source>
</evidence>
<dbReference type="SUPFAM" id="SSF51182">
    <property type="entry name" value="RmlC-like cupins"/>
    <property type="match status" value="1"/>
</dbReference>
<dbReference type="Gene3D" id="2.60.120.10">
    <property type="entry name" value="Jelly Rolls"/>
    <property type="match status" value="2"/>
</dbReference>
<dbReference type="Pfam" id="PF02678">
    <property type="entry name" value="Pirin"/>
    <property type="match status" value="1"/>
</dbReference>
<feature type="binding site" evidence="2">
    <location>
        <position position="96"/>
    </location>
    <ligand>
        <name>Fe cation</name>
        <dbReference type="ChEBI" id="CHEBI:24875"/>
    </ligand>
</feature>
<reference evidence="6 7" key="1">
    <citation type="submission" date="2019-09" db="EMBL/GenBank/DDBJ databases">
        <authorList>
            <person name="Chandra G."/>
            <person name="Truman W A."/>
        </authorList>
    </citation>
    <scope>NUCLEOTIDE SEQUENCE [LARGE SCALE GENOMIC DNA]</scope>
    <source>
        <strain evidence="6">PS918</strain>
    </source>
</reference>
<dbReference type="InterPro" id="IPR008778">
    <property type="entry name" value="Pirin_C_dom"/>
</dbReference>
<dbReference type="Pfam" id="PF05726">
    <property type="entry name" value="Pirin_C"/>
    <property type="match status" value="1"/>
</dbReference>
<evidence type="ECO:0000313" key="7">
    <source>
        <dbReference type="Proteomes" id="UP000326611"/>
    </source>
</evidence>
<protein>
    <recommendedName>
        <fullName evidence="8">Pirin family protein</fullName>
    </recommendedName>
</protein>
<dbReference type="PANTHER" id="PTHR13903:SF8">
    <property type="entry name" value="PIRIN"/>
    <property type="match status" value="1"/>
</dbReference>
<dbReference type="InterPro" id="IPR011051">
    <property type="entry name" value="RmlC_Cupin_sf"/>
</dbReference>
<keyword evidence="2" id="KW-0408">Iron</keyword>
<dbReference type="OrthoDB" id="9780903at2"/>